<evidence type="ECO:0000313" key="3">
    <source>
        <dbReference type="Proteomes" id="UP000886523"/>
    </source>
</evidence>
<dbReference type="OrthoDB" id="114080at2759"/>
<gene>
    <name evidence="2" type="ORF">BS47DRAFT_1250738</name>
</gene>
<protein>
    <recommendedName>
        <fullName evidence="1">RNase MRP protein 1 RNA binding domain-containing protein</fullName>
    </recommendedName>
</protein>
<dbReference type="Pfam" id="PF20945">
    <property type="entry name" value="RMP1"/>
    <property type="match status" value="1"/>
</dbReference>
<reference evidence="2" key="1">
    <citation type="journal article" date="2020" name="Nat. Commun.">
        <title>Large-scale genome sequencing of mycorrhizal fungi provides insights into the early evolution of symbiotic traits.</title>
        <authorList>
            <person name="Miyauchi S."/>
            <person name="Kiss E."/>
            <person name="Kuo A."/>
            <person name="Drula E."/>
            <person name="Kohler A."/>
            <person name="Sanchez-Garcia M."/>
            <person name="Morin E."/>
            <person name="Andreopoulos B."/>
            <person name="Barry K.W."/>
            <person name="Bonito G."/>
            <person name="Buee M."/>
            <person name="Carver A."/>
            <person name="Chen C."/>
            <person name="Cichocki N."/>
            <person name="Clum A."/>
            <person name="Culley D."/>
            <person name="Crous P.W."/>
            <person name="Fauchery L."/>
            <person name="Girlanda M."/>
            <person name="Hayes R.D."/>
            <person name="Keri Z."/>
            <person name="LaButti K."/>
            <person name="Lipzen A."/>
            <person name="Lombard V."/>
            <person name="Magnuson J."/>
            <person name="Maillard F."/>
            <person name="Murat C."/>
            <person name="Nolan M."/>
            <person name="Ohm R.A."/>
            <person name="Pangilinan J."/>
            <person name="Pereira M.F."/>
            <person name="Perotto S."/>
            <person name="Peter M."/>
            <person name="Pfister S."/>
            <person name="Riley R."/>
            <person name="Sitrit Y."/>
            <person name="Stielow J.B."/>
            <person name="Szollosi G."/>
            <person name="Zifcakova L."/>
            <person name="Stursova M."/>
            <person name="Spatafora J.W."/>
            <person name="Tedersoo L."/>
            <person name="Vaario L.M."/>
            <person name="Yamada A."/>
            <person name="Yan M."/>
            <person name="Wang P."/>
            <person name="Xu J."/>
            <person name="Bruns T."/>
            <person name="Baldrian P."/>
            <person name="Vilgalys R."/>
            <person name="Dunand C."/>
            <person name="Henrissat B."/>
            <person name="Grigoriev I.V."/>
            <person name="Hibbett D."/>
            <person name="Nagy L.G."/>
            <person name="Martin F.M."/>
        </authorList>
    </citation>
    <scope>NUCLEOTIDE SEQUENCE</scope>
    <source>
        <strain evidence="2">UP504</strain>
    </source>
</reference>
<dbReference type="Proteomes" id="UP000886523">
    <property type="component" value="Unassembled WGS sequence"/>
</dbReference>
<evidence type="ECO:0000259" key="1">
    <source>
        <dbReference type="Pfam" id="PF20945"/>
    </source>
</evidence>
<accession>A0A9P6ART4</accession>
<proteinExistence type="predicted"/>
<dbReference type="AlphaFoldDB" id="A0A9P6ART4"/>
<dbReference type="GO" id="GO:0042134">
    <property type="term" value="F:rRNA primary transcript binding"/>
    <property type="evidence" value="ECO:0007669"/>
    <property type="project" value="InterPro"/>
</dbReference>
<evidence type="ECO:0000313" key="2">
    <source>
        <dbReference type="EMBL" id="KAF9510785.1"/>
    </source>
</evidence>
<organism evidence="2 3">
    <name type="scientific">Hydnum rufescens UP504</name>
    <dbReference type="NCBI Taxonomy" id="1448309"/>
    <lineage>
        <taxon>Eukaryota</taxon>
        <taxon>Fungi</taxon>
        <taxon>Dikarya</taxon>
        <taxon>Basidiomycota</taxon>
        <taxon>Agaricomycotina</taxon>
        <taxon>Agaricomycetes</taxon>
        <taxon>Cantharellales</taxon>
        <taxon>Hydnaceae</taxon>
        <taxon>Hydnum</taxon>
    </lineage>
</organism>
<name>A0A9P6ART4_9AGAM</name>
<feature type="domain" description="RNase MRP protein 1 RNA binding" evidence="1">
    <location>
        <begin position="28"/>
        <end position="62"/>
    </location>
</feature>
<dbReference type="GO" id="GO:0000172">
    <property type="term" value="C:ribonuclease MRP complex"/>
    <property type="evidence" value="ECO:0007669"/>
    <property type="project" value="InterPro"/>
</dbReference>
<feature type="non-terminal residue" evidence="2">
    <location>
        <position position="1"/>
    </location>
</feature>
<dbReference type="EMBL" id="MU129010">
    <property type="protein sequence ID" value="KAF9510785.1"/>
    <property type="molecule type" value="Genomic_DNA"/>
</dbReference>
<feature type="non-terminal residue" evidence="2">
    <location>
        <position position="75"/>
    </location>
</feature>
<dbReference type="InterPro" id="IPR047204">
    <property type="entry name" value="RMP1_RBD"/>
</dbReference>
<keyword evidence="3" id="KW-1185">Reference proteome</keyword>
<sequence>IDSFLKVLRGAARSLIPLCASFVDETRILHRLYYKSKNQHRSALFWRKVVELRRIAFRIVHLDVGRCVEGLRASF</sequence>
<comment type="caution">
    <text evidence="2">The sequence shown here is derived from an EMBL/GenBank/DDBJ whole genome shotgun (WGS) entry which is preliminary data.</text>
</comment>